<proteinExistence type="predicted"/>
<dbReference type="Proteomes" id="UP000177869">
    <property type="component" value="Unassembled WGS sequence"/>
</dbReference>
<organism evidence="1 2">
    <name type="scientific">Candidatus Nomurabacteria bacterium RIFCSPHIGHO2_01_FULL_38_19</name>
    <dbReference type="NCBI Taxonomy" id="1801732"/>
    <lineage>
        <taxon>Bacteria</taxon>
        <taxon>Candidatus Nomuraibacteriota</taxon>
    </lineage>
</organism>
<dbReference type="EMBL" id="MFTI01000028">
    <property type="protein sequence ID" value="OGI59699.1"/>
    <property type="molecule type" value="Genomic_DNA"/>
</dbReference>
<accession>A0A1F6UQQ9</accession>
<comment type="caution">
    <text evidence="1">The sequence shown here is derived from an EMBL/GenBank/DDBJ whole genome shotgun (WGS) entry which is preliminary data.</text>
</comment>
<dbReference type="AlphaFoldDB" id="A0A1F6UQQ9"/>
<evidence type="ECO:0000313" key="2">
    <source>
        <dbReference type="Proteomes" id="UP000177869"/>
    </source>
</evidence>
<dbReference type="STRING" id="1801732.A2814_01370"/>
<sequence>MNNHDFIGFVPHPLEIKERPELDVFPLNVLFGKFGTRNGKNVFGTALYEPNLESFKREENKCSMKYYNAYGGDCWLLVTYDLAGKNYRGEKFINGKSIGISDGPEWKMFFVHFGILGLTNGEKCEFEYIG</sequence>
<gene>
    <name evidence="1" type="ORF">A2814_01370</name>
</gene>
<protein>
    <submittedName>
        <fullName evidence="1">Uncharacterized protein</fullName>
    </submittedName>
</protein>
<evidence type="ECO:0000313" key="1">
    <source>
        <dbReference type="EMBL" id="OGI59699.1"/>
    </source>
</evidence>
<reference evidence="1 2" key="1">
    <citation type="journal article" date="2016" name="Nat. Commun.">
        <title>Thousands of microbial genomes shed light on interconnected biogeochemical processes in an aquifer system.</title>
        <authorList>
            <person name="Anantharaman K."/>
            <person name="Brown C.T."/>
            <person name="Hug L.A."/>
            <person name="Sharon I."/>
            <person name="Castelle C.J."/>
            <person name="Probst A.J."/>
            <person name="Thomas B.C."/>
            <person name="Singh A."/>
            <person name="Wilkins M.J."/>
            <person name="Karaoz U."/>
            <person name="Brodie E.L."/>
            <person name="Williams K.H."/>
            <person name="Hubbard S.S."/>
            <person name="Banfield J.F."/>
        </authorList>
    </citation>
    <scope>NUCLEOTIDE SEQUENCE [LARGE SCALE GENOMIC DNA]</scope>
</reference>
<name>A0A1F6UQQ9_9BACT</name>